<dbReference type="SMART" id="SM00060">
    <property type="entry name" value="FN3"/>
    <property type="match status" value="1"/>
</dbReference>
<feature type="compositionally biased region" description="Basic and acidic residues" evidence="1">
    <location>
        <begin position="285"/>
        <end position="306"/>
    </location>
</feature>
<feature type="compositionally biased region" description="Basic and acidic residues" evidence="1">
    <location>
        <begin position="452"/>
        <end position="469"/>
    </location>
</feature>
<dbReference type="Pfam" id="PF00041">
    <property type="entry name" value="fn3"/>
    <property type="match status" value="1"/>
</dbReference>
<name>R8BG90_PHAM7</name>
<dbReference type="GeneID" id="19326810"/>
<dbReference type="EMBL" id="KB933222">
    <property type="protein sequence ID" value="EON98315.1"/>
    <property type="molecule type" value="Genomic_DNA"/>
</dbReference>
<dbReference type="Gene3D" id="2.60.40.10">
    <property type="entry name" value="Immunoglobulins"/>
    <property type="match status" value="1"/>
</dbReference>
<keyword evidence="2" id="KW-0812">Transmembrane</keyword>
<gene>
    <name evidence="4" type="ORF">UCRPA7_6180</name>
</gene>
<feature type="compositionally biased region" description="Polar residues" evidence="1">
    <location>
        <begin position="681"/>
        <end position="696"/>
    </location>
</feature>
<feature type="compositionally biased region" description="Polar residues" evidence="1">
    <location>
        <begin position="1075"/>
        <end position="1088"/>
    </location>
</feature>
<feature type="compositionally biased region" description="Polar residues" evidence="1">
    <location>
        <begin position="750"/>
        <end position="759"/>
    </location>
</feature>
<feature type="compositionally biased region" description="Polar residues" evidence="1">
    <location>
        <begin position="1022"/>
        <end position="1038"/>
    </location>
</feature>
<dbReference type="RefSeq" id="XP_007916911.1">
    <property type="nucleotide sequence ID" value="XM_007918720.1"/>
</dbReference>
<dbReference type="InterPro" id="IPR013783">
    <property type="entry name" value="Ig-like_fold"/>
</dbReference>
<dbReference type="SUPFAM" id="SSF49265">
    <property type="entry name" value="Fibronectin type III"/>
    <property type="match status" value="1"/>
</dbReference>
<feature type="compositionally biased region" description="Basic and acidic residues" evidence="1">
    <location>
        <begin position="1149"/>
        <end position="1174"/>
    </location>
</feature>
<keyword evidence="2" id="KW-1133">Transmembrane helix</keyword>
<feature type="compositionally biased region" description="Polar residues" evidence="1">
    <location>
        <begin position="982"/>
        <end position="993"/>
    </location>
</feature>
<feature type="region of interest" description="Disordered" evidence="1">
    <location>
        <begin position="931"/>
        <end position="1174"/>
    </location>
</feature>
<feature type="region of interest" description="Disordered" evidence="1">
    <location>
        <begin position="737"/>
        <end position="766"/>
    </location>
</feature>
<feature type="compositionally biased region" description="Basic and acidic residues" evidence="1">
    <location>
        <begin position="324"/>
        <end position="369"/>
    </location>
</feature>
<dbReference type="AlphaFoldDB" id="R8BG90"/>
<proteinExistence type="predicted"/>
<keyword evidence="5" id="KW-1185">Reference proteome</keyword>
<feature type="region of interest" description="Disordered" evidence="1">
    <location>
        <begin position="452"/>
        <end position="472"/>
    </location>
</feature>
<dbReference type="KEGG" id="tmn:UCRPA7_6180"/>
<evidence type="ECO:0000256" key="1">
    <source>
        <dbReference type="SAM" id="MobiDB-lite"/>
    </source>
</evidence>
<dbReference type="InterPro" id="IPR003961">
    <property type="entry name" value="FN3_dom"/>
</dbReference>
<protein>
    <submittedName>
        <fullName evidence="4">Putative fibronectin type iii domain-containing protein</fullName>
    </submittedName>
</protein>
<accession>R8BG90</accession>
<dbReference type="HOGENOM" id="CLU_005801_0_0_1"/>
<evidence type="ECO:0000313" key="5">
    <source>
        <dbReference type="Proteomes" id="UP000014074"/>
    </source>
</evidence>
<feature type="region of interest" description="Disordered" evidence="1">
    <location>
        <begin position="538"/>
        <end position="571"/>
    </location>
</feature>
<feature type="compositionally biased region" description="Basic and acidic residues" evidence="1">
    <location>
        <begin position="418"/>
        <end position="436"/>
    </location>
</feature>
<feature type="compositionally biased region" description="Basic and acidic residues" evidence="1">
    <location>
        <begin position="943"/>
        <end position="980"/>
    </location>
</feature>
<feature type="compositionally biased region" description="Polar residues" evidence="1">
    <location>
        <begin position="1003"/>
        <end position="1014"/>
    </location>
</feature>
<evidence type="ECO:0000256" key="2">
    <source>
        <dbReference type="SAM" id="Phobius"/>
    </source>
</evidence>
<keyword evidence="2" id="KW-0472">Membrane</keyword>
<dbReference type="InterPro" id="IPR036116">
    <property type="entry name" value="FN3_sf"/>
</dbReference>
<feature type="compositionally biased region" description="Basic and acidic residues" evidence="1">
    <location>
        <begin position="377"/>
        <end position="391"/>
    </location>
</feature>
<feature type="compositionally biased region" description="Low complexity" evidence="1">
    <location>
        <begin position="1057"/>
        <end position="1068"/>
    </location>
</feature>
<dbReference type="PROSITE" id="PS50853">
    <property type="entry name" value="FN3"/>
    <property type="match status" value="1"/>
</dbReference>
<feature type="region of interest" description="Disordered" evidence="1">
    <location>
        <begin position="203"/>
        <end position="306"/>
    </location>
</feature>
<dbReference type="CDD" id="cd00063">
    <property type="entry name" value="FN3"/>
    <property type="match status" value="1"/>
</dbReference>
<feature type="transmembrane region" description="Helical" evidence="2">
    <location>
        <begin position="6"/>
        <end position="25"/>
    </location>
</feature>
<sequence length="1174" mass="128744">MSWPSSQTLLPTVLVVCAALAWWFTEPKTAHLNLIVSIGFGLFFWAVAPGLAREVSANIYAYCMTTITQSSLDTFVADNATMLLTGAAVVWLLRRAVQTLWKPVPELINILGVDVPDAPDVMLAGIGVDKATVNWARPQPNKPVQKFLIQVNGVVVGESPANQETAITVTGLKPNHFYNVRVIAVGSNNFQAGSRVIRLRTFGRDGRPQLGNARLPPNFEPEDPPSSAHGDHGDENGGPRSPIPSIETATIPDGAPSLPRETSSSGAGPRRNTIGRKHSPSTGSMDHKSARKDSTGQSEAEIRELGEKFDAIRKEAEETAALIAREEEENKKLLDELEQDKKLKKADQKKKEEQTEKLKRELGATDRAMRSTLQRKAQKEKELKSKQADRARYHDNMVKWEKQIAGWRKEQESFLEQRKSLEDGGNEKKQCLREGNESLQQECSRLEAELKEKREQVKQLEDDRKKLPGGDDDAEWREQIVELRRDHQRREREWQLKLFQEGRRAKYLDDNLHILENQLQQIPQASYAFYNQANSSNVDFDNTTQLKRRSRNSNSFSNMAPSPALPFSTTADASVAQSTGFSTARVPPGFAQGPFMDFSADMPDGLDEAAIQALTAGAPLSPSATALLPKDIFADLDDDPPSPTSHLSRQSPFEAAQPASPERDPQSPASSHRSIGVFSSPHGSTQNLPFPQLTSDNSERRSLNSFTGNFSSPNMAPGQPITNKLTGLFSFQRSKTAKVPEEGPALGSLKTGQSQSFPRQTDEPDAKRRISLSSWNVFNRNSVGPDTLDTYPAPGTRGFSARNLLAFGSRGTSGVFAERNPGSPRPASIASAELPRPSTDSGSIWGPHHDFGKSSRMWPIGSPDNGWSRNPSRRPSIHGSPSALKTTLASAEDEILDEEALLDPQVSPSQVGVIGSRPPVSKKALAKALNPNAPSFMGNIFRPKTDKDKEKDEKILDKARSKEAKGLSKERSKDAKDKLKGPTSNPDTPSLDESPSDSRMSRDTFSVHTQTSVSESRESLTLDRSISNTPSEPTSTGLAPNFNKENPDNVVRKLFRKGSSSKFSFSSRLGKKGPGSTTNSDKNMSAERSSIGDLEDLGDEAGLGRSYDSVTSSPSLGPSTSLGPSRSKDKPESRMANWGARFSMKKKGKEKESLDIDRDKLPEIEVTTEDERAK</sequence>
<feature type="region of interest" description="Disordered" evidence="1">
    <location>
        <begin position="324"/>
        <end position="391"/>
    </location>
</feature>
<feature type="domain" description="Fibronectin type-III" evidence="3">
    <location>
        <begin position="115"/>
        <end position="204"/>
    </location>
</feature>
<feature type="compositionally biased region" description="Low complexity" evidence="1">
    <location>
        <begin position="1111"/>
        <end position="1125"/>
    </location>
</feature>
<evidence type="ECO:0000313" key="4">
    <source>
        <dbReference type="EMBL" id="EON98315.1"/>
    </source>
</evidence>
<evidence type="ECO:0000259" key="3">
    <source>
        <dbReference type="PROSITE" id="PS50853"/>
    </source>
</evidence>
<dbReference type="OrthoDB" id="5572782at2759"/>
<feature type="transmembrane region" description="Helical" evidence="2">
    <location>
        <begin position="32"/>
        <end position="52"/>
    </location>
</feature>
<dbReference type="eggNOG" id="ENOG502R2RI">
    <property type="taxonomic scope" value="Eukaryota"/>
</dbReference>
<dbReference type="Proteomes" id="UP000014074">
    <property type="component" value="Unassembled WGS sequence"/>
</dbReference>
<feature type="compositionally biased region" description="Polar residues" evidence="1">
    <location>
        <begin position="703"/>
        <end position="718"/>
    </location>
</feature>
<organism evidence="4 5">
    <name type="scientific">Phaeoacremonium minimum (strain UCR-PA7)</name>
    <name type="common">Esca disease fungus</name>
    <name type="synonym">Togninia minima</name>
    <dbReference type="NCBI Taxonomy" id="1286976"/>
    <lineage>
        <taxon>Eukaryota</taxon>
        <taxon>Fungi</taxon>
        <taxon>Dikarya</taxon>
        <taxon>Ascomycota</taxon>
        <taxon>Pezizomycotina</taxon>
        <taxon>Sordariomycetes</taxon>
        <taxon>Sordariomycetidae</taxon>
        <taxon>Togniniales</taxon>
        <taxon>Togniniaceae</taxon>
        <taxon>Phaeoacremonium</taxon>
    </lineage>
</organism>
<feature type="region of interest" description="Disordered" evidence="1">
    <location>
        <begin position="815"/>
        <end position="844"/>
    </location>
</feature>
<feature type="region of interest" description="Disordered" evidence="1">
    <location>
        <begin position="418"/>
        <end position="440"/>
    </location>
</feature>
<feature type="region of interest" description="Disordered" evidence="1">
    <location>
        <begin position="633"/>
        <end position="718"/>
    </location>
</feature>
<reference evidence="5" key="1">
    <citation type="journal article" date="2013" name="Genome Announc.">
        <title>Draft genome sequence of the ascomycete Phaeoacremonium aleophilum strain UCR-PA7, a causal agent of the esca disease complex in grapevines.</title>
        <authorList>
            <person name="Blanco-Ulate B."/>
            <person name="Rolshausen P."/>
            <person name="Cantu D."/>
        </authorList>
    </citation>
    <scope>NUCLEOTIDE SEQUENCE [LARGE SCALE GENOMIC DNA]</scope>
    <source>
        <strain evidence="5">UCR-PA7</strain>
    </source>
</reference>